<organism evidence="1 2">
    <name type="scientific">Popillia japonica</name>
    <name type="common">Japanese beetle</name>
    <dbReference type="NCBI Taxonomy" id="7064"/>
    <lineage>
        <taxon>Eukaryota</taxon>
        <taxon>Metazoa</taxon>
        <taxon>Ecdysozoa</taxon>
        <taxon>Arthropoda</taxon>
        <taxon>Hexapoda</taxon>
        <taxon>Insecta</taxon>
        <taxon>Pterygota</taxon>
        <taxon>Neoptera</taxon>
        <taxon>Endopterygota</taxon>
        <taxon>Coleoptera</taxon>
        <taxon>Polyphaga</taxon>
        <taxon>Scarabaeiformia</taxon>
        <taxon>Scarabaeidae</taxon>
        <taxon>Rutelinae</taxon>
        <taxon>Popillia</taxon>
    </lineage>
</organism>
<dbReference type="EMBL" id="JASPKY010000071">
    <property type="protein sequence ID" value="KAK9739741.1"/>
    <property type="molecule type" value="Genomic_DNA"/>
</dbReference>
<evidence type="ECO:0000313" key="2">
    <source>
        <dbReference type="Proteomes" id="UP001458880"/>
    </source>
</evidence>
<sequence length="140" mass="15966">MNKVGEVDIFLNSYDEKVHVVALTKHWLTADGMSGMCLNDYVLASSFCRAERQHGGSCIFVADRVPFVEMTNLRQKSIEKVVECSSVYIPKYSMLIINIDWSSIMNDCDADTCYNNLLEVIMNKFNNICPKKVARNRNDI</sequence>
<protein>
    <submittedName>
        <fullName evidence="1">Uncharacterized protein</fullName>
    </submittedName>
</protein>
<reference evidence="1 2" key="1">
    <citation type="journal article" date="2024" name="BMC Genomics">
        <title>De novo assembly and annotation of Popillia japonica's genome with initial clues to its potential as an invasive pest.</title>
        <authorList>
            <person name="Cucini C."/>
            <person name="Boschi S."/>
            <person name="Funari R."/>
            <person name="Cardaioli E."/>
            <person name="Iannotti N."/>
            <person name="Marturano G."/>
            <person name="Paoli F."/>
            <person name="Bruttini M."/>
            <person name="Carapelli A."/>
            <person name="Frati F."/>
            <person name="Nardi F."/>
        </authorList>
    </citation>
    <scope>NUCLEOTIDE SEQUENCE [LARGE SCALE GENOMIC DNA]</scope>
    <source>
        <strain evidence="1">DMR45628</strain>
    </source>
</reference>
<comment type="caution">
    <text evidence="1">The sequence shown here is derived from an EMBL/GenBank/DDBJ whole genome shotgun (WGS) entry which is preliminary data.</text>
</comment>
<accession>A0AAW1LWZ6</accession>
<dbReference type="AlphaFoldDB" id="A0AAW1LWZ6"/>
<name>A0AAW1LWZ6_POPJA</name>
<keyword evidence="2" id="KW-1185">Reference proteome</keyword>
<proteinExistence type="predicted"/>
<gene>
    <name evidence="1" type="ORF">QE152_g8778</name>
</gene>
<dbReference type="Proteomes" id="UP001458880">
    <property type="component" value="Unassembled WGS sequence"/>
</dbReference>
<evidence type="ECO:0000313" key="1">
    <source>
        <dbReference type="EMBL" id="KAK9739741.1"/>
    </source>
</evidence>